<evidence type="ECO:0000256" key="4">
    <source>
        <dbReference type="ARBA" id="ARBA00022741"/>
    </source>
</evidence>
<dbReference type="InterPro" id="IPR008271">
    <property type="entry name" value="Ser/Thr_kinase_AS"/>
</dbReference>
<dbReference type="Proteomes" id="UP000460157">
    <property type="component" value="Unassembled WGS sequence"/>
</dbReference>
<feature type="region of interest" description="Disordered" evidence="7">
    <location>
        <begin position="321"/>
        <end position="368"/>
    </location>
</feature>
<dbReference type="PANTHER" id="PTHR43289">
    <property type="entry name" value="MITOGEN-ACTIVATED PROTEIN KINASE KINASE KINASE 20-RELATED"/>
    <property type="match status" value="1"/>
</dbReference>
<evidence type="ECO:0000313" key="11">
    <source>
        <dbReference type="Proteomes" id="UP000460157"/>
    </source>
</evidence>
<organism evidence="10 11">
    <name type="scientific">Nesterenkonia alkaliphila</name>
    <dbReference type="NCBI Taxonomy" id="1463631"/>
    <lineage>
        <taxon>Bacteria</taxon>
        <taxon>Bacillati</taxon>
        <taxon>Actinomycetota</taxon>
        <taxon>Actinomycetes</taxon>
        <taxon>Micrococcales</taxon>
        <taxon>Micrococcaceae</taxon>
        <taxon>Nesterenkonia</taxon>
    </lineage>
</organism>
<evidence type="ECO:0000259" key="9">
    <source>
        <dbReference type="PROSITE" id="PS50011"/>
    </source>
</evidence>
<dbReference type="RefSeq" id="WP_157325511.1">
    <property type="nucleotide sequence ID" value="NZ_BMFX01000023.1"/>
</dbReference>
<dbReference type="SMART" id="SM00220">
    <property type="entry name" value="S_TKc"/>
    <property type="match status" value="1"/>
</dbReference>
<evidence type="ECO:0000313" key="10">
    <source>
        <dbReference type="EMBL" id="MVT27503.1"/>
    </source>
</evidence>
<keyword evidence="6" id="KW-0067">ATP-binding</keyword>
<keyword evidence="3" id="KW-0808">Transferase</keyword>
<dbReference type="CDD" id="cd14014">
    <property type="entry name" value="STKc_PknB_like"/>
    <property type="match status" value="1"/>
</dbReference>
<evidence type="ECO:0000256" key="8">
    <source>
        <dbReference type="SAM" id="Phobius"/>
    </source>
</evidence>
<keyword evidence="8" id="KW-0812">Transmembrane</keyword>
<evidence type="ECO:0000256" key="5">
    <source>
        <dbReference type="ARBA" id="ARBA00022777"/>
    </source>
</evidence>
<feature type="compositionally biased region" description="Pro residues" evidence="7">
    <location>
        <begin position="336"/>
        <end position="352"/>
    </location>
</feature>
<dbReference type="GO" id="GO:0005524">
    <property type="term" value="F:ATP binding"/>
    <property type="evidence" value="ECO:0007669"/>
    <property type="project" value="UniProtKB-KW"/>
</dbReference>
<name>A0A7K1UM18_9MICC</name>
<reference evidence="10 11" key="1">
    <citation type="submission" date="2019-12" db="EMBL/GenBank/DDBJ databases">
        <title>Nesterenkonia muleiensis sp. nov., a novel actinobacterium isolated from sap of Populus euphratica.</title>
        <authorList>
            <person name="Wang R."/>
        </authorList>
    </citation>
    <scope>NUCLEOTIDE SEQUENCE [LARGE SCALE GENOMIC DNA]</scope>
    <source>
        <strain evidence="10 11">F10</strain>
    </source>
</reference>
<evidence type="ECO:0000256" key="7">
    <source>
        <dbReference type="SAM" id="MobiDB-lite"/>
    </source>
</evidence>
<feature type="domain" description="Protein kinase" evidence="9">
    <location>
        <begin position="9"/>
        <end position="270"/>
    </location>
</feature>
<dbReference type="Gene3D" id="1.10.510.10">
    <property type="entry name" value="Transferase(Phosphotransferase) domain 1"/>
    <property type="match status" value="1"/>
</dbReference>
<feature type="compositionally biased region" description="Low complexity" evidence="7">
    <location>
        <begin position="291"/>
        <end position="305"/>
    </location>
</feature>
<dbReference type="PROSITE" id="PS00108">
    <property type="entry name" value="PROTEIN_KINASE_ST"/>
    <property type="match status" value="1"/>
</dbReference>
<evidence type="ECO:0000256" key="2">
    <source>
        <dbReference type="ARBA" id="ARBA00022527"/>
    </source>
</evidence>
<feature type="region of interest" description="Disordered" evidence="7">
    <location>
        <begin position="281"/>
        <end position="305"/>
    </location>
</feature>
<keyword evidence="8" id="KW-1133">Transmembrane helix</keyword>
<evidence type="ECO:0000256" key="1">
    <source>
        <dbReference type="ARBA" id="ARBA00012513"/>
    </source>
</evidence>
<sequence length="433" mass="45582">MGDVFAGRYELVDPLGEGGAGVVWRAWDRKRQHYVAAKVLRQVDASSLLRFMREQSMRLDHPHVLAPTGWAGEDDKVLFTMPIVRGGSVSTLVSDFGPLPARLTAHLLDQLLAALEAIHAEGIVHRDVKPANLMLDATGRGVPRAWLGDFGIAAGDDAPRLTQGPFAMGTPGYVAPECLHQGWQPDARADLYAAGMCALEMLTGLSPEADTHVLQALSQAGREDIPEGLIRVVARLGNAVITERYASAGQARSALTATGLLEAASPEEILGDVEVFEHIPELPEGWGPQGPVGEVAEAQPAPEEVPAAGQTLPTQLISDAASPAAGPTQVLQSASPQPPAPPVQAPTPPSPPESTGGQPYAPVPQLGLYDHNTQRGALLQAAPEQYAPAGFPQQPAPMQRQTSPRKGQGLAIAMILFGLGFVVLAAVLFLALD</sequence>
<dbReference type="OrthoDB" id="9762169at2"/>
<evidence type="ECO:0000256" key="3">
    <source>
        <dbReference type="ARBA" id="ARBA00022679"/>
    </source>
</evidence>
<dbReference type="AlphaFoldDB" id="A0A7K1UM18"/>
<feature type="transmembrane region" description="Helical" evidence="8">
    <location>
        <begin position="410"/>
        <end position="432"/>
    </location>
</feature>
<dbReference type="GO" id="GO:0004674">
    <property type="term" value="F:protein serine/threonine kinase activity"/>
    <property type="evidence" value="ECO:0007669"/>
    <property type="project" value="UniProtKB-KW"/>
</dbReference>
<keyword evidence="11" id="KW-1185">Reference proteome</keyword>
<keyword evidence="2" id="KW-0723">Serine/threonine-protein kinase</keyword>
<proteinExistence type="predicted"/>
<evidence type="ECO:0000256" key="6">
    <source>
        <dbReference type="ARBA" id="ARBA00022840"/>
    </source>
</evidence>
<keyword evidence="8" id="KW-0472">Membrane</keyword>
<keyword evidence="5 10" id="KW-0418">Kinase</keyword>
<dbReference type="PANTHER" id="PTHR43289:SF6">
    <property type="entry name" value="SERINE_THREONINE-PROTEIN KINASE NEKL-3"/>
    <property type="match status" value="1"/>
</dbReference>
<accession>A0A7K1UM18</accession>
<gene>
    <name evidence="10" type="ORF">GNZ21_14280</name>
</gene>
<protein>
    <recommendedName>
        <fullName evidence="1">non-specific serine/threonine protein kinase</fullName>
        <ecNumber evidence="1">2.7.11.1</ecNumber>
    </recommendedName>
</protein>
<dbReference type="EC" id="2.7.11.1" evidence="1"/>
<keyword evidence="4" id="KW-0547">Nucleotide-binding</keyword>
<dbReference type="InterPro" id="IPR011009">
    <property type="entry name" value="Kinase-like_dom_sf"/>
</dbReference>
<dbReference type="Pfam" id="PF00069">
    <property type="entry name" value="Pkinase"/>
    <property type="match status" value="1"/>
</dbReference>
<comment type="caution">
    <text evidence="10">The sequence shown here is derived from an EMBL/GenBank/DDBJ whole genome shotgun (WGS) entry which is preliminary data.</text>
</comment>
<dbReference type="EMBL" id="WRPM01000100">
    <property type="protein sequence ID" value="MVT27503.1"/>
    <property type="molecule type" value="Genomic_DNA"/>
</dbReference>
<dbReference type="PROSITE" id="PS50011">
    <property type="entry name" value="PROTEIN_KINASE_DOM"/>
    <property type="match status" value="1"/>
</dbReference>
<dbReference type="InterPro" id="IPR000719">
    <property type="entry name" value="Prot_kinase_dom"/>
</dbReference>
<dbReference type="SUPFAM" id="SSF56112">
    <property type="entry name" value="Protein kinase-like (PK-like)"/>
    <property type="match status" value="1"/>
</dbReference>